<keyword evidence="2" id="KW-1185">Reference proteome</keyword>
<dbReference type="RefSeq" id="WP_186912203.1">
    <property type="nucleotide sequence ID" value="NZ_JACOFV010000007.1"/>
</dbReference>
<dbReference type="Proteomes" id="UP000634011">
    <property type="component" value="Unassembled WGS sequence"/>
</dbReference>
<dbReference type="AlphaFoldDB" id="A0A923HK33"/>
<proteinExistence type="predicted"/>
<accession>A0A923HK33</accession>
<evidence type="ECO:0000313" key="1">
    <source>
        <dbReference type="EMBL" id="MBC3862279.1"/>
    </source>
</evidence>
<dbReference type="EMBL" id="JACOFV010000007">
    <property type="protein sequence ID" value="MBC3862279.1"/>
    <property type="molecule type" value="Genomic_DNA"/>
</dbReference>
<name>A0A923HK33_9BURK</name>
<comment type="caution">
    <text evidence="1">The sequence shown here is derived from an EMBL/GenBank/DDBJ whole genome shotgun (WGS) entry which is preliminary data.</text>
</comment>
<sequence>MCATEEEKHYPLLATEARPVLLIAGDNDPHCKLALVNQLGIGLGDKTALKLVAGNHNLELSGAMCQQNGQSIEDVDIAFRRKISALAMSIYAWIDASLTNLWLKGSSVGLLR</sequence>
<reference evidence="1" key="1">
    <citation type="submission" date="2020-08" db="EMBL/GenBank/DDBJ databases">
        <title>Novel species isolated from subtropical streams in China.</title>
        <authorList>
            <person name="Lu H."/>
        </authorList>
    </citation>
    <scope>NUCLEOTIDE SEQUENCE</scope>
    <source>
        <strain evidence="1">KACC 12607</strain>
    </source>
</reference>
<organism evidence="1 2">
    <name type="scientific">Undibacterium jejuense</name>
    <dbReference type="NCBI Taxonomy" id="1344949"/>
    <lineage>
        <taxon>Bacteria</taxon>
        <taxon>Pseudomonadati</taxon>
        <taxon>Pseudomonadota</taxon>
        <taxon>Betaproteobacteria</taxon>
        <taxon>Burkholderiales</taxon>
        <taxon>Oxalobacteraceae</taxon>
        <taxon>Undibacterium</taxon>
    </lineage>
</organism>
<gene>
    <name evidence="1" type="ORF">H8K32_09240</name>
</gene>
<protein>
    <submittedName>
        <fullName evidence="1">Uncharacterized protein</fullName>
    </submittedName>
</protein>
<evidence type="ECO:0000313" key="2">
    <source>
        <dbReference type="Proteomes" id="UP000634011"/>
    </source>
</evidence>